<evidence type="ECO:0000256" key="4">
    <source>
        <dbReference type="ARBA" id="ARBA00022827"/>
    </source>
</evidence>
<evidence type="ECO:0000256" key="3">
    <source>
        <dbReference type="ARBA" id="ARBA00022630"/>
    </source>
</evidence>
<dbReference type="InterPro" id="IPR029058">
    <property type="entry name" value="AB_hydrolase_fold"/>
</dbReference>
<keyword evidence="3" id="KW-0285">Flavoprotein</keyword>
<dbReference type="PANTHER" id="PTHR47470:SF1">
    <property type="entry name" value="FAD-DEPENDENT OXIDOREDUCTASE 2 FAD BINDING DOMAIN-CONTAINING PROTEIN"/>
    <property type="match status" value="1"/>
</dbReference>
<feature type="compositionally biased region" description="Polar residues" evidence="6">
    <location>
        <begin position="366"/>
        <end position="376"/>
    </location>
</feature>
<sequence length="388" mass="43222">MRSIPLYTLEGVQDAEVRPYSFSTEDGLGLSMLRFSRGTDAGESVLVIHGLTTSSDMFIMPEHRNLVTHLLDSGYRDVWCLDFRMSNRYSYNLFKHRYTMDDVALFDFPPAVELVRRENGGRPIHVICHCLGSVSFMMSLFGGAVDGIASVIANSVALTPRVPGWSRVKLGVAPFLVETVLGLPYLNPRWNEDPGLSRGKLFSKVVSRFHGECDEPDCHMLSLMWGTGWPALYSHEKLAEVTHRRGGDLYGATSMNYYRHVLRMVRAGRAVKMHPDDPTHDRLPDDYLARAADIRTPVLLVTGDRNRVFTDSNIVCHQELERRAPGRHELAVLPGYGHQDPFMGAHVAEEVFPTFVDFLDRHRTATASAVQPSPAGTGQVAPAMTPAG</sequence>
<feature type="region of interest" description="Disordered" evidence="6">
    <location>
        <begin position="366"/>
        <end position="388"/>
    </location>
</feature>
<dbReference type="SUPFAM" id="SSF53474">
    <property type="entry name" value="alpha/beta-Hydrolases"/>
    <property type="match status" value="1"/>
</dbReference>
<comment type="cofactor">
    <cofactor evidence="1">
        <name>FAD</name>
        <dbReference type="ChEBI" id="CHEBI:57692"/>
    </cofactor>
</comment>
<reference evidence="9" key="1">
    <citation type="submission" date="2016-10" db="EMBL/GenBank/DDBJ databases">
        <authorList>
            <person name="Varghese N."/>
            <person name="Submissions S."/>
        </authorList>
    </citation>
    <scope>NUCLEOTIDE SEQUENCE [LARGE SCALE GENOMIC DNA]</scope>
    <source>
        <strain evidence="9">DSM 45422</strain>
    </source>
</reference>
<dbReference type="GO" id="GO:0016491">
    <property type="term" value="F:oxidoreductase activity"/>
    <property type="evidence" value="ECO:0007669"/>
    <property type="project" value="UniProtKB-KW"/>
</dbReference>
<evidence type="ECO:0000259" key="7">
    <source>
        <dbReference type="Pfam" id="PF00561"/>
    </source>
</evidence>
<evidence type="ECO:0000256" key="1">
    <source>
        <dbReference type="ARBA" id="ARBA00001974"/>
    </source>
</evidence>
<evidence type="ECO:0000313" key="8">
    <source>
        <dbReference type="EMBL" id="SDY32527.1"/>
    </source>
</evidence>
<feature type="domain" description="AB hydrolase-1" evidence="7">
    <location>
        <begin position="45"/>
        <end position="338"/>
    </location>
</feature>
<keyword evidence="4" id="KW-0274">FAD</keyword>
<accession>A0A1H3IY84</accession>
<dbReference type="AlphaFoldDB" id="A0A1H3IY84"/>
<evidence type="ECO:0000256" key="2">
    <source>
        <dbReference type="ARBA" id="ARBA00010790"/>
    </source>
</evidence>
<evidence type="ECO:0000313" key="9">
    <source>
        <dbReference type="Proteomes" id="UP000198921"/>
    </source>
</evidence>
<dbReference type="Proteomes" id="UP000198921">
    <property type="component" value="Unassembled WGS sequence"/>
</dbReference>
<dbReference type="Gene3D" id="3.40.50.1820">
    <property type="entry name" value="alpha/beta hydrolase"/>
    <property type="match status" value="1"/>
</dbReference>
<evidence type="ECO:0000256" key="5">
    <source>
        <dbReference type="ARBA" id="ARBA00023002"/>
    </source>
</evidence>
<organism evidence="8 9">
    <name type="scientific">Geodermatophilus africanus</name>
    <dbReference type="NCBI Taxonomy" id="1137993"/>
    <lineage>
        <taxon>Bacteria</taxon>
        <taxon>Bacillati</taxon>
        <taxon>Actinomycetota</taxon>
        <taxon>Actinomycetes</taxon>
        <taxon>Geodermatophilales</taxon>
        <taxon>Geodermatophilaceae</taxon>
        <taxon>Geodermatophilus</taxon>
    </lineage>
</organism>
<gene>
    <name evidence="8" type="ORF">SAMN05660209_02567</name>
</gene>
<dbReference type="RefSeq" id="WP_211517106.1">
    <property type="nucleotide sequence ID" value="NZ_FNOT01000006.1"/>
</dbReference>
<proteinExistence type="inferred from homology"/>
<protein>
    <submittedName>
        <fullName evidence="8">Lysophospholipase, alpha-beta hydrolase superfamily</fullName>
    </submittedName>
</protein>
<dbReference type="EMBL" id="FNOT01000006">
    <property type="protein sequence ID" value="SDY32527.1"/>
    <property type="molecule type" value="Genomic_DNA"/>
</dbReference>
<dbReference type="InterPro" id="IPR000073">
    <property type="entry name" value="AB_hydrolase_1"/>
</dbReference>
<keyword evidence="9" id="KW-1185">Reference proteome</keyword>
<comment type="similarity">
    <text evidence="2">Belongs to the GMC oxidoreductase family.</text>
</comment>
<evidence type="ECO:0000256" key="6">
    <source>
        <dbReference type="SAM" id="MobiDB-lite"/>
    </source>
</evidence>
<dbReference type="Pfam" id="PF00561">
    <property type="entry name" value="Abhydrolase_1"/>
    <property type="match status" value="1"/>
</dbReference>
<dbReference type="GO" id="GO:0016787">
    <property type="term" value="F:hydrolase activity"/>
    <property type="evidence" value="ECO:0007669"/>
    <property type="project" value="UniProtKB-KW"/>
</dbReference>
<keyword evidence="8" id="KW-0378">Hydrolase</keyword>
<dbReference type="STRING" id="1137993.SAMN05660209_02567"/>
<dbReference type="InterPro" id="IPR052542">
    <property type="entry name" value="Cholesterol_Oxidase"/>
</dbReference>
<dbReference type="PANTHER" id="PTHR47470">
    <property type="entry name" value="CHOLESTEROL OXIDASE"/>
    <property type="match status" value="1"/>
</dbReference>
<keyword evidence="5" id="KW-0560">Oxidoreductase</keyword>
<name>A0A1H3IY84_9ACTN</name>